<evidence type="ECO:0000256" key="5">
    <source>
        <dbReference type="ARBA" id="ARBA00022741"/>
    </source>
</evidence>
<name>A0AAW1QAN3_9CHLO</name>
<feature type="region of interest" description="Disordered" evidence="9">
    <location>
        <begin position="67"/>
        <end position="121"/>
    </location>
</feature>
<organism evidence="13 14">
    <name type="scientific">Apatococcus lobatus</name>
    <dbReference type="NCBI Taxonomy" id="904363"/>
    <lineage>
        <taxon>Eukaryota</taxon>
        <taxon>Viridiplantae</taxon>
        <taxon>Chlorophyta</taxon>
        <taxon>core chlorophytes</taxon>
        <taxon>Trebouxiophyceae</taxon>
        <taxon>Chlorellales</taxon>
        <taxon>Chlorellaceae</taxon>
        <taxon>Apatococcus</taxon>
    </lineage>
</organism>
<dbReference type="PANTHER" id="PTHR24223:SF453">
    <property type="entry name" value="ABC TRANSPORTER"/>
    <property type="match status" value="1"/>
</dbReference>
<comment type="subcellular location">
    <subcellularLocation>
        <location evidence="1">Membrane</location>
        <topology evidence="1">Multi-pass membrane protein</topology>
    </subcellularLocation>
</comment>
<sequence>GQITDRGSYHELKAKGVEFKLFELHKDETEAQPSPTQLTGATSLPSLSISRSQDLLSEAHTVVRSNSIGDGAHLGDLPPNPLETAVALQNGDRPSSPSTHPHRHDEHPHITSPTHHTPAYANGYTAHEHYELSQMPFPGMTSLALRAGDSSIAALQPAAVEFPEAPTAVDPKSPVPMHALEPSTSGKLENGGQLLGEGQHFASVALGPGSSPSKQIGKSPEEPSAHNGRLVEDEERATGRVSTQIYITYFAHWSRRFWLPALSIFICSVARLDQVAQNVWLSSWAQAGTVTSGSPPPASYYLSIYAVFGVAAIILWVAQEYSLIMGGLRASRKLHSKLLERVMRLPMSFFDSQPSGRLLNRFTKDTESVDIQILPMVGEVLICGAMLAGSLLTVTAIAPWIALLFIPIIPAYDNFGETLQGLVTVRAFRQEKQFVERNRRLIDESNRCLICEPALNRWVSLRLQVISISVVFATAVLVVTLLGDNPGLAGLALTSALSTTGVVQWVVRQATRLEVQMNSVERIIEYTTRHEPEAPAVIEDNRPPQDWPQQGCIDFQGLVVRYRPSLPPVLKGLTFCIRPQEKVGVAGRTGCGKSTLMMSLYRLVEPSGGRIIIDGINTATIGLQDLRSRLALVPQDPVIFSGSVRENLDPFGSAGGDAPIWEALEQASVASAIRVQGGLDAEVTEGGGNLSAGQRQLLCMARALLRKPRLLVLDEATSNVDNDTDEIVQATVRRAFKDCTVLTIAHRLHTIIDADRILLLDAGQVKEFDSPEALLKDSTSAFYQLVHRTTGDQKTL</sequence>
<feature type="domain" description="ABC transporter" evidence="11">
    <location>
        <begin position="553"/>
        <end position="787"/>
    </location>
</feature>
<dbReference type="InterPro" id="IPR036640">
    <property type="entry name" value="ABC1_TM_sf"/>
</dbReference>
<comment type="similarity">
    <text evidence="2">Belongs to the ABC transporter superfamily. ABCC family. Conjugate transporter (TC 3.A.1.208) subfamily.</text>
</comment>
<dbReference type="GO" id="GO:0005524">
    <property type="term" value="F:ATP binding"/>
    <property type="evidence" value="ECO:0007669"/>
    <property type="project" value="UniProtKB-KW"/>
</dbReference>
<evidence type="ECO:0000313" key="13">
    <source>
        <dbReference type="EMBL" id="KAK9817512.1"/>
    </source>
</evidence>
<evidence type="ECO:0000256" key="9">
    <source>
        <dbReference type="SAM" id="MobiDB-lite"/>
    </source>
</evidence>
<dbReference type="Pfam" id="PF00664">
    <property type="entry name" value="ABC_membrane"/>
    <property type="match status" value="2"/>
</dbReference>
<dbReference type="SMART" id="SM00382">
    <property type="entry name" value="AAA"/>
    <property type="match status" value="1"/>
</dbReference>
<dbReference type="AlphaFoldDB" id="A0AAW1QAN3"/>
<accession>A0AAW1QAN3</accession>
<dbReference type="FunFam" id="3.40.50.300:FF:000163">
    <property type="entry name" value="Multidrug resistance-associated protein member 4"/>
    <property type="match status" value="1"/>
</dbReference>
<dbReference type="InterPro" id="IPR003439">
    <property type="entry name" value="ABC_transporter-like_ATP-bd"/>
</dbReference>
<evidence type="ECO:0000256" key="7">
    <source>
        <dbReference type="ARBA" id="ARBA00022989"/>
    </source>
</evidence>
<evidence type="ECO:0000256" key="10">
    <source>
        <dbReference type="SAM" id="Phobius"/>
    </source>
</evidence>
<feature type="transmembrane region" description="Helical" evidence="10">
    <location>
        <begin position="463"/>
        <end position="482"/>
    </location>
</feature>
<dbReference type="SUPFAM" id="SSF90123">
    <property type="entry name" value="ABC transporter transmembrane region"/>
    <property type="match status" value="1"/>
</dbReference>
<dbReference type="Proteomes" id="UP001438707">
    <property type="component" value="Unassembled WGS sequence"/>
</dbReference>
<evidence type="ECO:0000256" key="8">
    <source>
        <dbReference type="ARBA" id="ARBA00023136"/>
    </source>
</evidence>
<dbReference type="CDD" id="cd03244">
    <property type="entry name" value="ABCC_MRP_domain2"/>
    <property type="match status" value="1"/>
</dbReference>
<dbReference type="GO" id="GO:0140359">
    <property type="term" value="F:ABC-type transporter activity"/>
    <property type="evidence" value="ECO:0007669"/>
    <property type="project" value="InterPro"/>
</dbReference>
<keyword evidence="5" id="KW-0547">Nucleotide-binding</keyword>
<keyword evidence="4 10" id="KW-0812">Transmembrane</keyword>
<comment type="caution">
    <text evidence="13">The sequence shown here is derived from an EMBL/GenBank/DDBJ whole genome shotgun (WGS) entry which is preliminary data.</text>
</comment>
<dbReference type="PROSITE" id="PS00211">
    <property type="entry name" value="ABC_TRANSPORTER_1"/>
    <property type="match status" value="1"/>
</dbReference>
<dbReference type="PANTHER" id="PTHR24223">
    <property type="entry name" value="ATP-BINDING CASSETTE SUB-FAMILY C"/>
    <property type="match status" value="1"/>
</dbReference>
<protein>
    <submittedName>
        <fullName evidence="13">Uncharacterized protein</fullName>
    </submittedName>
</protein>
<proteinExistence type="inferred from homology"/>
<feature type="transmembrane region" description="Helical" evidence="10">
    <location>
        <begin position="489"/>
        <end position="507"/>
    </location>
</feature>
<dbReference type="PROSITE" id="PS50893">
    <property type="entry name" value="ABC_TRANSPORTER_2"/>
    <property type="match status" value="1"/>
</dbReference>
<dbReference type="Gene3D" id="3.40.50.300">
    <property type="entry name" value="P-loop containing nucleotide triphosphate hydrolases"/>
    <property type="match status" value="1"/>
</dbReference>
<gene>
    <name evidence="13" type="ORF">WJX74_002665</name>
</gene>
<dbReference type="InterPro" id="IPR027417">
    <property type="entry name" value="P-loop_NTPase"/>
</dbReference>
<dbReference type="CDD" id="cd18604">
    <property type="entry name" value="ABC_6TM_VMR1_D2_like"/>
    <property type="match status" value="1"/>
</dbReference>
<evidence type="ECO:0000256" key="4">
    <source>
        <dbReference type="ARBA" id="ARBA00022692"/>
    </source>
</evidence>
<feature type="transmembrane region" description="Helical" evidence="10">
    <location>
        <begin position="300"/>
        <end position="318"/>
    </location>
</feature>
<evidence type="ECO:0000259" key="11">
    <source>
        <dbReference type="PROSITE" id="PS50893"/>
    </source>
</evidence>
<evidence type="ECO:0000256" key="2">
    <source>
        <dbReference type="ARBA" id="ARBA00009726"/>
    </source>
</evidence>
<dbReference type="InterPro" id="IPR050173">
    <property type="entry name" value="ABC_transporter_C-like"/>
</dbReference>
<feature type="non-terminal residue" evidence="13">
    <location>
        <position position="1"/>
    </location>
</feature>
<evidence type="ECO:0000259" key="12">
    <source>
        <dbReference type="PROSITE" id="PS50929"/>
    </source>
</evidence>
<evidence type="ECO:0000256" key="6">
    <source>
        <dbReference type="ARBA" id="ARBA00022840"/>
    </source>
</evidence>
<evidence type="ECO:0000256" key="1">
    <source>
        <dbReference type="ARBA" id="ARBA00004141"/>
    </source>
</evidence>
<dbReference type="GO" id="GO:0016020">
    <property type="term" value="C:membrane"/>
    <property type="evidence" value="ECO:0007669"/>
    <property type="project" value="UniProtKB-SubCell"/>
</dbReference>
<dbReference type="InterPro" id="IPR017871">
    <property type="entry name" value="ABC_transporter-like_CS"/>
</dbReference>
<keyword evidence="8 10" id="KW-0472">Membrane</keyword>
<keyword evidence="14" id="KW-1185">Reference proteome</keyword>
<reference evidence="13 14" key="1">
    <citation type="journal article" date="2024" name="Nat. Commun.">
        <title>Phylogenomics reveals the evolutionary origins of lichenization in chlorophyte algae.</title>
        <authorList>
            <person name="Puginier C."/>
            <person name="Libourel C."/>
            <person name="Otte J."/>
            <person name="Skaloud P."/>
            <person name="Haon M."/>
            <person name="Grisel S."/>
            <person name="Petersen M."/>
            <person name="Berrin J.G."/>
            <person name="Delaux P.M."/>
            <person name="Dal Grande F."/>
            <person name="Keller J."/>
        </authorList>
    </citation>
    <scope>NUCLEOTIDE SEQUENCE [LARGE SCALE GENOMIC DNA]</scope>
    <source>
        <strain evidence="13 14">SAG 2145</strain>
    </source>
</reference>
<feature type="transmembrane region" description="Helical" evidence="10">
    <location>
        <begin position="380"/>
        <end position="409"/>
    </location>
</feature>
<dbReference type="Gene3D" id="1.20.1560.10">
    <property type="entry name" value="ABC transporter type 1, transmembrane domain"/>
    <property type="match status" value="1"/>
</dbReference>
<dbReference type="InterPro" id="IPR011527">
    <property type="entry name" value="ABC1_TM_dom"/>
</dbReference>
<feature type="domain" description="ABC transmembrane type-1" evidence="12">
    <location>
        <begin position="274"/>
        <end position="514"/>
    </location>
</feature>
<evidence type="ECO:0000256" key="3">
    <source>
        <dbReference type="ARBA" id="ARBA00022448"/>
    </source>
</evidence>
<keyword evidence="3" id="KW-0813">Transport</keyword>
<dbReference type="SUPFAM" id="SSF52540">
    <property type="entry name" value="P-loop containing nucleoside triphosphate hydrolases"/>
    <property type="match status" value="1"/>
</dbReference>
<dbReference type="EMBL" id="JALJOS010000066">
    <property type="protein sequence ID" value="KAK9817512.1"/>
    <property type="molecule type" value="Genomic_DNA"/>
</dbReference>
<feature type="region of interest" description="Disordered" evidence="9">
    <location>
        <begin position="203"/>
        <end position="234"/>
    </location>
</feature>
<dbReference type="PROSITE" id="PS50929">
    <property type="entry name" value="ABC_TM1F"/>
    <property type="match status" value="1"/>
</dbReference>
<dbReference type="Pfam" id="PF00005">
    <property type="entry name" value="ABC_tran"/>
    <property type="match status" value="1"/>
</dbReference>
<dbReference type="InterPro" id="IPR003593">
    <property type="entry name" value="AAA+_ATPase"/>
</dbReference>
<evidence type="ECO:0000313" key="14">
    <source>
        <dbReference type="Proteomes" id="UP001438707"/>
    </source>
</evidence>
<dbReference type="GO" id="GO:0016887">
    <property type="term" value="F:ATP hydrolysis activity"/>
    <property type="evidence" value="ECO:0007669"/>
    <property type="project" value="InterPro"/>
</dbReference>
<keyword evidence="6" id="KW-0067">ATP-binding</keyword>
<keyword evidence="7 10" id="KW-1133">Transmembrane helix</keyword>